<accession>A0A0F7KEM9</accession>
<dbReference type="InterPro" id="IPR052719">
    <property type="entry name" value="CvpA-like"/>
</dbReference>
<evidence type="ECO:0000256" key="5">
    <source>
        <dbReference type="SAM" id="Phobius"/>
    </source>
</evidence>
<sequence>MTIFDYIVLGIVFISVLISITRGVVREVVSLLGWIIAFFIASHYAANFEPLLPQTIEDGSLRMLIVFVMTFFAALIVVMVISLLLSKLVSSVGLGLIDRILGAVFGFARGVLIVLFIIIAAGFTALPQQSFWQQALLREPLEKIATQAIQWLPQNLKEYISFNK</sequence>
<dbReference type="AlphaFoldDB" id="A0A0F7KEM9"/>
<gene>
    <name evidence="6" type="ORF">AAW31_15685</name>
    <name evidence="7" type="ORF">BCL69_100722</name>
</gene>
<dbReference type="Proteomes" id="UP000324176">
    <property type="component" value="Unassembled WGS sequence"/>
</dbReference>
<keyword evidence="4 5" id="KW-0472">Membrane</keyword>
<dbReference type="PATRIC" id="fig|44574.3.peg.3796"/>
<evidence type="ECO:0000256" key="2">
    <source>
        <dbReference type="ARBA" id="ARBA00022692"/>
    </source>
</evidence>
<evidence type="ECO:0000256" key="1">
    <source>
        <dbReference type="ARBA" id="ARBA00004141"/>
    </source>
</evidence>
<evidence type="ECO:0000313" key="8">
    <source>
        <dbReference type="Proteomes" id="UP000034156"/>
    </source>
</evidence>
<comment type="subcellular location">
    <subcellularLocation>
        <location evidence="1">Membrane</location>
        <topology evidence="1">Multi-pass membrane protein</topology>
    </subcellularLocation>
</comment>
<feature type="transmembrane region" description="Helical" evidence="5">
    <location>
        <begin position="64"/>
        <end position="85"/>
    </location>
</feature>
<dbReference type="GO" id="GO:0009403">
    <property type="term" value="P:toxin biosynthetic process"/>
    <property type="evidence" value="ECO:0007669"/>
    <property type="project" value="InterPro"/>
</dbReference>
<evidence type="ECO:0000313" key="9">
    <source>
        <dbReference type="Proteomes" id="UP000324176"/>
    </source>
</evidence>
<dbReference type="Pfam" id="PF02674">
    <property type="entry name" value="Colicin_V"/>
    <property type="match status" value="1"/>
</dbReference>
<keyword evidence="3 5" id="KW-1133">Transmembrane helix</keyword>
<feature type="transmembrane region" description="Helical" evidence="5">
    <location>
        <begin position="31"/>
        <end position="52"/>
    </location>
</feature>
<keyword evidence="2 5" id="KW-0812">Transmembrane</keyword>
<dbReference type="PANTHER" id="PTHR36926:SF1">
    <property type="entry name" value="COLICIN V PRODUCTION PROTEIN"/>
    <property type="match status" value="1"/>
</dbReference>
<keyword evidence="8" id="KW-1185">Reference proteome</keyword>
<organism evidence="6 8">
    <name type="scientific">Nitrosomonas communis</name>
    <dbReference type="NCBI Taxonomy" id="44574"/>
    <lineage>
        <taxon>Bacteria</taxon>
        <taxon>Pseudomonadati</taxon>
        <taxon>Pseudomonadota</taxon>
        <taxon>Betaproteobacteria</taxon>
        <taxon>Nitrosomonadales</taxon>
        <taxon>Nitrosomonadaceae</taxon>
        <taxon>Nitrosomonas</taxon>
    </lineage>
</organism>
<dbReference type="GO" id="GO:0016020">
    <property type="term" value="C:membrane"/>
    <property type="evidence" value="ECO:0007669"/>
    <property type="project" value="UniProtKB-SubCell"/>
</dbReference>
<dbReference type="InterPro" id="IPR003825">
    <property type="entry name" value="Colicin-V_CvpA"/>
</dbReference>
<dbReference type="PANTHER" id="PTHR36926">
    <property type="entry name" value="COLICIN V PRODUCTION PROTEIN"/>
    <property type="match status" value="1"/>
</dbReference>
<evidence type="ECO:0000256" key="4">
    <source>
        <dbReference type="ARBA" id="ARBA00023136"/>
    </source>
</evidence>
<dbReference type="EMBL" id="CP011451">
    <property type="protein sequence ID" value="AKH38915.1"/>
    <property type="molecule type" value="Genomic_DNA"/>
</dbReference>
<reference evidence="6 8" key="2">
    <citation type="journal article" date="2016" name="Genome Announc.">
        <title>Genome Sequence of Nitrosomonas communis Strain Nm2, a Mesophilic Ammonia-Oxidizing Bacterium Isolated from Mediterranean Soil.</title>
        <authorList>
            <person name="Kozlowski J.A."/>
            <person name="Kits K.D."/>
            <person name="Stein L.Y."/>
        </authorList>
    </citation>
    <scope>NUCLEOTIDE SEQUENCE [LARGE SCALE GENOMIC DNA]</scope>
    <source>
        <strain evidence="6 8">Nm2</strain>
    </source>
</reference>
<dbReference type="EMBL" id="VNHT01000007">
    <property type="protein sequence ID" value="TYP91861.1"/>
    <property type="molecule type" value="Genomic_DNA"/>
</dbReference>
<evidence type="ECO:0000256" key="3">
    <source>
        <dbReference type="ARBA" id="ARBA00022989"/>
    </source>
</evidence>
<reference evidence="8" key="1">
    <citation type="submission" date="2015-05" db="EMBL/GenBank/DDBJ databases">
        <title>Draft genome of Nitrosomonas communis strain Nm2.</title>
        <authorList>
            <person name="Kozlowski J.A."/>
            <person name="Kits K.D."/>
            <person name="Stein L.Y."/>
        </authorList>
    </citation>
    <scope>NUCLEOTIDE SEQUENCE [LARGE SCALE GENOMIC DNA]</scope>
    <source>
        <strain evidence="8">Nm2</strain>
    </source>
</reference>
<feature type="transmembrane region" description="Helical" evidence="5">
    <location>
        <begin position="7"/>
        <end position="25"/>
    </location>
</feature>
<dbReference type="Proteomes" id="UP000034156">
    <property type="component" value="Chromosome"/>
</dbReference>
<dbReference type="RefSeq" id="WP_046850949.1">
    <property type="nucleotide sequence ID" value="NZ_CBDIPD010000080.1"/>
</dbReference>
<dbReference type="KEGG" id="nco:AAW31_15685"/>
<protein>
    <submittedName>
        <fullName evidence="6">Colicin V production protein</fullName>
    </submittedName>
    <submittedName>
        <fullName evidence="7">Membrane protein required for colicin V production</fullName>
    </submittedName>
</protein>
<evidence type="ECO:0000313" key="6">
    <source>
        <dbReference type="EMBL" id="AKH38915.1"/>
    </source>
</evidence>
<reference evidence="7 9" key="3">
    <citation type="submission" date="2019-07" db="EMBL/GenBank/DDBJ databases">
        <title>Active sludge and wastewater microbial communities from Klosterneuburg, Austria.</title>
        <authorList>
            <person name="Wagner M."/>
        </authorList>
    </citation>
    <scope>NUCLEOTIDE SEQUENCE [LARGE SCALE GENOMIC DNA]</scope>
    <source>
        <strain evidence="7 9">Nm2</strain>
    </source>
</reference>
<feature type="transmembrane region" description="Helical" evidence="5">
    <location>
        <begin position="100"/>
        <end position="126"/>
    </location>
</feature>
<evidence type="ECO:0000313" key="7">
    <source>
        <dbReference type="EMBL" id="TYP91861.1"/>
    </source>
</evidence>
<dbReference type="OrthoDB" id="9810601at2"/>
<name>A0A0F7KEM9_9PROT</name>
<proteinExistence type="predicted"/>